<dbReference type="Proteomes" id="UP000692954">
    <property type="component" value="Unassembled WGS sequence"/>
</dbReference>
<dbReference type="AlphaFoldDB" id="A0A8S1P470"/>
<keyword evidence="3" id="KW-1185">Reference proteome</keyword>
<feature type="coiled-coil region" evidence="1">
    <location>
        <begin position="128"/>
        <end position="264"/>
    </location>
</feature>
<proteinExistence type="predicted"/>
<evidence type="ECO:0000313" key="2">
    <source>
        <dbReference type="EMBL" id="CAD8097843.1"/>
    </source>
</evidence>
<keyword evidence="1" id="KW-0175">Coiled coil</keyword>
<gene>
    <name evidence="2" type="ORF">PSON_ATCC_30995.1.T0690092</name>
</gene>
<feature type="coiled-coil region" evidence="1">
    <location>
        <begin position="77"/>
        <end position="104"/>
    </location>
</feature>
<organism evidence="2 3">
    <name type="scientific">Paramecium sonneborni</name>
    <dbReference type="NCBI Taxonomy" id="65129"/>
    <lineage>
        <taxon>Eukaryota</taxon>
        <taxon>Sar</taxon>
        <taxon>Alveolata</taxon>
        <taxon>Ciliophora</taxon>
        <taxon>Intramacronucleata</taxon>
        <taxon>Oligohymenophorea</taxon>
        <taxon>Peniculida</taxon>
        <taxon>Parameciidae</taxon>
        <taxon>Paramecium</taxon>
    </lineage>
</organism>
<feature type="coiled-coil region" evidence="1">
    <location>
        <begin position="343"/>
        <end position="412"/>
    </location>
</feature>
<dbReference type="EMBL" id="CAJJDN010000069">
    <property type="protein sequence ID" value="CAD8097843.1"/>
    <property type="molecule type" value="Genomic_DNA"/>
</dbReference>
<dbReference type="OrthoDB" id="303400at2759"/>
<evidence type="ECO:0000313" key="3">
    <source>
        <dbReference type="Proteomes" id="UP000692954"/>
    </source>
</evidence>
<comment type="caution">
    <text evidence="2">The sequence shown here is derived from an EMBL/GenBank/DDBJ whole genome shotgun (WGS) entry which is preliminary data.</text>
</comment>
<protein>
    <submittedName>
        <fullName evidence="2">Uncharacterized protein</fullName>
    </submittedName>
</protein>
<sequence>MSNKIYSLQVFKNLDLNSMIQSYDYALQNINELQIQIEQLEKSAIDIIVEKDQIIEHLELQIKHSSRRPSLNNQEEIAQYKMHIQELQTRLEHLQNKHYEQLQEQEKVWNQYLLDQIAQNEQTVDQKLKSHLEQIFILEDKINKLENEIEIKENMQISLINQNKHLKESNSKLEEIQITSNRQLLKLQIEIEQLQQNSNKEKNQFLEQINSTNQELQELHQKSSVFIMQNQQLNNQNKIFSNTISELMIKKAELELLIQTQKHEKQESIGNGKTGAFSSIDQQGDIYHIREDINTTAFDINEETIDIKQELASFQFDESNVNFNHLKKSYSNYSFHSEKKKDHVDLENHLKNSIKTIKQLNAQVQLLNQQLKVIKRQHMNQKNAKEYLQIMEQNYQNSLKLFQEQIKTQEEKLGIQSQEIIYLKQKLKQYTQKLIKYNKRQINNQNK</sequence>
<evidence type="ECO:0000256" key="1">
    <source>
        <dbReference type="SAM" id="Coils"/>
    </source>
</evidence>
<accession>A0A8S1P470</accession>
<feature type="coiled-coil region" evidence="1">
    <location>
        <begin position="23"/>
        <end position="50"/>
    </location>
</feature>
<name>A0A8S1P470_9CILI</name>
<reference evidence="2" key="1">
    <citation type="submission" date="2021-01" db="EMBL/GenBank/DDBJ databases">
        <authorList>
            <consortium name="Genoscope - CEA"/>
            <person name="William W."/>
        </authorList>
    </citation>
    <scope>NUCLEOTIDE SEQUENCE</scope>
</reference>